<comment type="caution">
    <text evidence="1">The sequence shown here is derived from an EMBL/GenBank/DDBJ whole genome shotgun (WGS) entry which is preliminary data.</text>
</comment>
<evidence type="ECO:0000313" key="2">
    <source>
        <dbReference type="Proteomes" id="UP001151760"/>
    </source>
</evidence>
<reference evidence="1" key="1">
    <citation type="journal article" date="2022" name="Int. J. Mol. Sci.">
        <title>Draft Genome of Tanacetum Coccineum: Genomic Comparison of Closely Related Tanacetum-Family Plants.</title>
        <authorList>
            <person name="Yamashiro T."/>
            <person name="Shiraishi A."/>
            <person name="Nakayama K."/>
            <person name="Satake H."/>
        </authorList>
    </citation>
    <scope>NUCLEOTIDE SEQUENCE</scope>
</reference>
<dbReference type="EMBL" id="BQNB010010244">
    <property type="protein sequence ID" value="GJS74618.1"/>
    <property type="molecule type" value="Genomic_DNA"/>
</dbReference>
<reference evidence="1" key="2">
    <citation type="submission" date="2022-01" db="EMBL/GenBank/DDBJ databases">
        <authorList>
            <person name="Yamashiro T."/>
            <person name="Shiraishi A."/>
            <person name="Satake H."/>
            <person name="Nakayama K."/>
        </authorList>
    </citation>
    <scope>NUCLEOTIDE SEQUENCE</scope>
</reference>
<sequence length="107" mass="11279">MFYNALAQSDQDSLNAAASGCFKERSNAILSSTPAYLPEITALTDAVKAMLLKNKTPSPAPVKAIEEICVTCGGPHPFYECLATDGNTFNASAATETYNQGGPGYRP</sequence>
<accession>A0ABQ4YBS9</accession>
<keyword evidence="2" id="KW-1185">Reference proteome</keyword>
<dbReference type="Proteomes" id="UP001151760">
    <property type="component" value="Unassembled WGS sequence"/>
</dbReference>
<evidence type="ECO:0000313" key="1">
    <source>
        <dbReference type="EMBL" id="GJS74618.1"/>
    </source>
</evidence>
<organism evidence="1 2">
    <name type="scientific">Tanacetum coccineum</name>
    <dbReference type="NCBI Taxonomy" id="301880"/>
    <lineage>
        <taxon>Eukaryota</taxon>
        <taxon>Viridiplantae</taxon>
        <taxon>Streptophyta</taxon>
        <taxon>Embryophyta</taxon>
        <taxon>Tracheophyta</taxon>
        <taxon>Spermatophyta</taxon>
        <taxon>Magnoliopsida</taxon>
        <taxon>eudicotyledons</taxon>
        <taxon>Gunneridae</taxon>
        <taxon>Pentapetalae</taxon>
        <taxon>asterids</taxon>
        <taxon>campanulids</taxon>
        <taxon>Asterales</taxon>
        <taxon>Asteraceae</taxon>
        <taxon>Asteroideae</taxon>
        <taxon>Anthemideae</taxon>
        <taxon>Anthemidinae</taxon>
        <taxon>Tanacetum</taxon>
    </lineage>
</organism>
<protein>
    <recommendedName>
        <fullName evidence="3">Reverse transcriptase domain-containing protein</fullName>
    </recommendedName>
</protein>
<name>A0ABQ4YBS9_9ASTR</name>
<proteinExistence type="predicted"/>
<evidence type="ECO:0008006" key="3">
    <source>
        <dbReference type="Google" id="ProtNLM"/>
    </source>
</evidence>
<gene>
    <name evidence="1" type="ORF">Tco_0707459</name>
</gene>